<evidence type="ECO:0000256" key="1">
    <source>
        <dbReference type="ARBA" id="ARBA00005272"/>
    </source>
</evidence>
<dbReference type="STRING" id="282676.B6F84_01285"/>
<gene>
    <name evidence="9" type="ORF">B6F84_01285</name>
</gene>
<dbReference type="InterPro" id="IPR036188">
    <property type="entry name" value="FAD/NAD-bd_sf"/>
</dbReference>
<keyword evidence="10" id="KW-1185">Reference proteome</keyword>
<feature type="domain" description="FAD/NAD(P)-binding" evidence="8">
    <location>
        <begin position="2"/>
        <end position="272"/>
    </location>
</feature>
<name>A0A1W6JX11_9CREN</name>
<evidence type="ECO:0000256" key="4">
    <source>
        <dbReference type="ARBA" id="ARBA00022827"/>
    </source>
</evidence>
<evidence type="ECO:0000256" key="3">
    <source>
        <dbReference type="ARBA" id="ARBA00022630"/>
    </source>
</evidence>
<keyword evidence="5" id="KW-0560">Oxidoreductase</keyword>
<evidence type="ECO:0000256" key="6">
    <source>
        <dbReference type="ARBA" id="ARBA00023027"/>
    </source>
</evidence>
<dbReference type="RefSeq" id="WP_148690541.1">
    <property type="nucleotide sequence ID" value="NZ_CP020477.1"/>
</dbReference>
<dbReference type="InterPro" id="IPR023753">
    <property type="entry name" value="FAD/NAD-binding_dom"/>
</dbReference>
<dbReference type="Pfam" id="PF07992">
    <property type="entry name" value="Pyr_redox_2"/>
    <property type="match status" value="1"/>
</dbReference>
<evidence type="ECO:0000313" key="10">
    <source>
        <dbReference type="Proteomes" id="UP000193404"/>
    </source>
</evidence>
<evidence type="ECO:0000256" key="5">
    <source>
        <dbReference type="ARBA" id="ARBA00023002"/>
    </source>
</evidence>
<accession>A0A1W6JX11</accession>
<comment type="similarity">
    <text evidence="1">Belongs to the NADH dehydrogenase family.</text>
</comment>
<dbReference type="GeneID" id="41589510"/>
<dbReference type="OrthoDB" id="38899at2157"/>
<reference evidence="9 10" key="1">
    <citation type="submission" date="2017-03" db="EMBL/GenBank/DDBJ databases">
        <title>Sulfur activation and transportation mechanism of thermophilic Archaea Acidianus manzaensis YN-25.</title>
        <authorList>
            <person name="Ma Y."/>
            <person name="Yang Y."/>
            <person name="Xia J."/>
        </authorList>
    </citation>
    <scope>NUCLEOTIDE SEQUENCE [LARGE SCALE GENOMIC DNA]</scope>
    <source>
        <strain evidence="9 10">YN-25</strain>
    </source>
</reference>
<dbReference type="PANTHER" id="PTHR43706:SF47">
    <property type="entry name" value="EXTERNAL NADH-UBIQUINONE OXIDOREDUCTASE 1, MITOCHONDRIAL-RELATED"/>
    <property type="match status" value="1"/>
</dbReference>
<keyword evidence="4" id="KW-0274">FAD</keyword>
<evidence type="ECO:0000256" key="7">
    <source>
        <dbReference type="ARBA" id="ARBA00047599"/>
    </source>
</evidence>
<dbReference type="PANTHER" id="PTHR43706">
    <property type="entry name" value="NADH DEHYDROGENASE"/>
    <property type="match status" value="1"/>
</dbReference>
<dbReference type="KEGG" id="aman:B6F84_01285"/>
<evidence type="ECO:0000256" key="2">
    <source>
        <dbReference type="ARBA" id="ARBA00012637"/>
    </source>
</evidence>
<organism evidence="9 10">
    <name type="scientific">Acidianus manzaensis</name>
    <dbReference type="NCBI Taxonomy" id="282676"/>
    <lineage>
        <taxon>Archaea</taxon>
        <taxon>Thermoproteota</taxon>
        <taxon>Thermoprotei</taxon>
        <taxon>Sulfolobales</taxon>
        <taxon>Sulfolobaceae</taxon>
        <taxon>Acidianus</taxon>
    </lineage>
</organism>
<dbReference type="AlphaFoldDB" id="A0A1W6JX11"/>
<evidence type="ECO:0000259" key="8">
    <source>
        <dbReference type="Pfam" id="PF07992"/>
    </source>
</evidence>
<comment type="catalytic activity">
    <reaction evidence="7">
        <text>a quinone + NADH + H(+) = a quinol + NAD(+)</text>
        <dbReference type="Rhea" id="RHEA:46160"/>
        <dbReference type="ChEBI" id="CHEBI:15378"/>
        <dbReference type="ChEBI" id="CHEBI:24646"/>
        <dbReference type="ChEBI" id="CHEBI:57540"/>
        <dbReference type="ChEBI" id="CHEBI:57945"/>
        <dbReference type="ChEBI" id="CHEBI:132124"/>
        <dbReference type="EC" id="1.6.5.9"/>
    </reaction>
</comment>
<dbReference type="EC" id="1.6.5.9" evidence="2"/>
<dbReference type="InterPro" id="IPR045024">
    <property type="entry name" value="NDH-2"/>
</dbReference>
<dbReference type="EMBL" id="CP020477">
    <property type="protein sequence ID" value="ARM74789.1"/>
    <property type="molecule type" value="Genomic_DNA"/>
</dbReference>
<dbReference type="GO" id="GO:0050136">
    <property type="term" value="F:NADH dehydrogenase (quinone) (non-electrogenic) activity"/>
    <property type="evidence" value="ECO:0007669"/>
    <property type="project" value="UniProtKB-EC"/>
</dbReference>
<sequence>MRTVIIGGGFAGISAKCKYPDSILIDKNEYFLMTPKLVDTIANGESSLFYRKPDVNAEVLNINFQEKKIITNKGNISYDKLIIALGYSQDLSKIKGAKDHVMKLETFEDAMKIRNEIEKANTLIVIGGGDLGVEVIGSTVELLSKIKRKGKERVVLINRGPRILPHMPEKISLEAERILTELGVELILNVSVEEIRGKTVITNKGDFSGDHIFYAGGIKGPDFLSKLKISLKNEKIEVNEDLSSVDYKDVYGAGACASIFYPSTAEVSMQSGVHAITNAVEGRDDKFEPKPLADVVDIDNNFMGVFMGFPIIGSYAKILKSLALINVYYKINKVNSFSNKFNIL</sequence>
<proteinExistence type="inferred from homology"/>
<keyword evidence="3" id="KW-0285">Flavoprotein</keyword>
<dbReference type="Gene3D" id="3.50.50.100">
    <property type="match status" value="1"/>
</dbReference>
<evidence type="ECO:0000313" key="9">
    <source>
        <dbReference type="EMBL" id="ARM74789.1"/>
    </source>
</evidence>
<keyword evidence="6" id="KW-0520">NAD</keyword>
<dbReference type="SUPFAM" id="SSF51905">
    <property type="entry name" value="FAD/NAD(P)-binding domain"/>
    <property type="match status" value="1"/>
</dbReference>
<dbReference type="Proteomes" id="UP000193404">
    <property type="component" value="Chromosome"/>
</dbReference>
<protein>
    <recommendedName>
        <fullName evidence="2">NADH:ubiquinone reductase (non-electrogenic)</fullName>
        <ecNumber evidence="2">1.6.5.9</ecNumber>
    </recommendedName>
</protein>